<dbReference type="InterPro" id="IPR039432">
    <property type="entry name" value="SRP9_dom"/>
</dbReference>
<feature type="domain" description="SRP9" evidence="3">
    <location>
        <begin position="24"/>
        <end position="93"/>
    </location>
</feature>
<dbReference type="PANTHER" id="PTHR12834:SF12">
    <property type="entry name" value="SIGNAL RECOGNITION PARTICLE 9 KDA PROTEIN"/>
    <property type="match status" value="1"/>
</dbReference>
<evidence type="ECO:0000313" key="4">
    <source>
        <dbReference type="EMBL" id="THH29976.1"/>
    </source>
</evidence>
<evidence type="ECO:0000259" key="3">
    <source>
        <dbReference type="Pfam" id="PF05486"/>
    </source>
</evidence>
<protein>
    <recommendedName>
        <fullName evidence="3">SRP9 domain-containing protein</fullName>
    </recommendedName>
</protein>
<dbReference type="OrthoDB" id="360923at2759"/>
<evidence type="ECO:0000313" key="5">
    <source>
        <dbReference type="Proteomes" id="UP000308730"/>
    </source>
</evidence>
<proteinExistence type="predicted"/>
<dbReference type="InterPro" id="IPR009018">
    <property type="entry name" value="Signal_recog_particle_SRP9/14"/>
</dbReference>
<name>A0A4S4MUJ2_9APHY</name>
<sequence length="142" mass="15679">MSLCDTCLASRLFIVLLNAAMVYISSWQEYQEAAEALYEKSPNKTRYVVKWRASEGKLVLKITDDLTCLKFKTHSSIFLNRFEALNLSLMQKMQNRRPASVSAGAGPSDNAEQAAKEIPGSVQAPVSTPGGGVKKKPKKKKK</sequence>
<dbReference type="InterPro" id="IPR039914">
    <property type="entry name" value="SRP9-like"/>
</dbReference>
<feature type="compositionally biased region" description="Basic residues" evidence="1">
    <location>
        <begin position="133"/>
        <end position="142"/>
    </location>
</feature>
<keyword evidence="2" id="KW-0732">Signal</keyword>
<dbReference type="SUPFAM" id="SSF54762">
    <property type="entry name" value="Signal recognition particle alu RNA binding heterodimer, SRP9/14"/>
    <property type="match status" value="1"/>
</dbReference>
<evidence type="ECO:0000256" key="2">
    <source>
        <dbReference type="SAM" id="SignalP"/>
    </source>
</evidence>
<dbReference type="AlphaFoldDB" id="A0A4S4MUJ2"/>
<gene>
    <name evidence="4" type="ORF">EUX98_g4217</name>
</gene>
<dbReference type="GO" id="GO:0005786">
    <property type="term" value="C:signal recognition particle, endoplasmic reticulum targeting"/>
    <property type="evidence" value="ECO:0007669"/>
    <property type="project" value="TreeGrafter"/>
</dbReference>
<evidence type="ECO:0000256" key="1">
    <source>
        <dbReference type="SAM" id="MobiDB-lite"/>
    </source>
</evidence>
<dbReference type="GO" id="GO:0006614">
    <property type="term" value="P:SRP-dependent cotranslational protein targeting to membrane"/>
    <property type="evidence" value="ECO:0007669"/>
    <property type="project" value="InterPro"/>
</dbReference>
<dbReference type="Gene3D" id="3.30.720.10">
    <property type="entry name" value="Signal recognition particle alu RNA binding heterodimer, srp9/1"/>
    <property type="match status" value="1"/>
</dbReference>
<dbReference type="EMBL" id="SGPM01000099">
    <property type="protein sequence ID" value="THH29976.1"/>
    <property type="molecule type" value="Genomic_DNA"/>
</dbReference>
<reference evidence="4 5" key="1">
    <citation type="submission" date="2019-02" db="EMBL/GenBank/DDBJ databases">
        <title>Genome sequencing of the rare red list fungi Antrodiella citrinella (Flaviporus citrinellus).</title>
        <authorList>
            <person name="Buettner E."/>
            <person name="Kellner H."/>
        </authorList>
    </citation>
    <scope>NUCLEOTIDE SEQUENCE [LARGE SCALE GENOMIC DNA]</scope>
    <source>
        <strain evidence="4 5">DSM 108506</strain>
    </source>
</reference>
<keyword evidence="5" id="KW-1185">Reference proteome</keyword>
<dbReference type="GO" id="GO:0008312">
    <property type="term" value="F:7S RNA binding"/>
    <property type="evidence" value="ECO:0007669"/>
    <property type="project" value="InterPro"/>
</dbReference>
<dbReference type="PANTHER" id="PTHR12834">
    <property type="entry name" value="SIGNAL RECOGNITION PARTICLE 9 KDA PROTEIN"/>
    <property type="match status" value="1"/>
</dbReference>
<feature type="chain" id="PRO_5020436649" description="SRP9 domain-containing protein" evidence="2">
    <location>
        <begin position="20"/>
        <end position="142"/>
    </location>
</feature>
<organism evidence="4 5">
    <name type="scientific">Antrodiella citrinella</name>
    <dbReference type="NCBI Taxonomy" id="2447956"/>
    <lineage>
        <taxon>Eukaryota</taxon>
        <taxon>Fungi</taxon>
        <taxon>Dikarya</taxon>
        <taxon>Basidiomycota</taxon>
        <taxon>Agaricomycotina</taxon>
        <taxon>Agaricomycetes</taxon>
        <taxon>Polyporales</taxon>
        <taxon>Steccherinaceae</taxon>
        <taxon>Antrodiella</taxon>
    </lineage>
</organism>
<dbReference type="Proteomes" id="UP000308730">
    <property type="component" value="Unassembled WGS sequence"/>
</dbReference>
<feature type="signal peptide" evidence="2">
    <location>
        <begin position="1"/>
        <end position="19"/>
    </location>
</feature>
<accession>A0A4S4MUJ2</accession>
<dbReference type="FunFam" id="3.30.720.10:FF:000008">
    <property type="entry name" value="Unplaced genomic scaffold supercont1.11, whole genome shotgun sequence"/>
    <property type="match status" value="1"/>
</dbReference>
<dbReference type="Pfam" id="PF05486">
    <property type="entry name" value="SRP9-21"/>
    <property type="match status" value="1"/>
</dbReference>
<comment type="caution">
    <text evidence="4">The sequence shown here is derived from an EMBL/GenBank/DDBJ whole genome shotgun (WGS) entry which is preliminary data.</text>
</comment>
<feature type="region of interest" description="Disordered" evidence="1">
    <location>
        <begin position="96"/>
        <end position="142"/>
    </location>
</feature>